<dbReference type="InterPro" id="IPR001370">
    <property type="entry name" value="BIR_rpt"/>
</dbReference>
<comment type="caution">
    <text evidence="1">The sequence shown here is derived from an EMBL/GenBank/DDBJ whole genome shotgun (WGS) entry which is preliminary data.</text>
</comment>
<dbReference type="InterPro" id="IPR050784">
    <property type="entry name" value="IAP"/>
</dbReference>
<organism evidence="1 2">
    <name type="scientific">Elysia chlorotica</name>
    <name type="common">Eastern emerald elysia</name>
    <name type="synonym">Sea slug</name>
    <dbReference type="NCBI Taxonomy" id="188477"/>
    <lineage>
        <taxon>Eukaryota</taxon>
        <taxon>Metazoa</taxon>
        <taxon>Spiralia</taxon>
        <taxon>Lophotrochozoa</taxon>
        <taxon>Mollusca</taxon>
        <taxon>Gastropoda</taxon>
        <taxon>Heterobranchia</taxon>
        <taxon>Euthyneura</taxon>
        <taxon>Panpulmonata</taxon>
        <taxon>Sacoglossa</taxon>
        <taxon>Placobranchoidea</taxon>
        <taxon>Plakobranchidae</taxon>
        <taxon>Elysia</taxon>
    </lineage>
</organism>
<dbReference type="SMART" id="SM00238">
    <property type="entry name" value="BIR"/>
    <property type="match status" value="1"/>
</dbReference>
<sequence length="120" mass="14080">MRDEYDTVAKRMASYSNWPQNHHITKEVAADAGFYFSGYSDCVRCFFCGGGLRHWEPEDDIRLEHARWFPKCQYLRQTMGPDFVEVVGELSRDNGQISMEAVQRELNRRNNLRSKLNSKL</sequence>
<dbReference type="PROSITE" id="PS01282">
    <property type="entry name" value="BIR_REPEAT_1"/>
    <property type="match status" value="1"/>
</dbReference>
<protein>
    <submittedName>
        <fullName evidence="1">Uncharacterized protein</fullName>
    </submittedName>
</protein>
<dbReference type="GO" id="GO:0061630">
    <property type="term" value="F:ubiquitin protein ligase activity"/>
    <property type="evidence" value="ECO:0007669"/>
    <property type="project" value="TreeGrafter"/>
</dbReference>
<dbReference type="SUPFAM" id="SSF57924">
    <property type="entry name" value="Inhibitor of apoptosis (IAP) repeat"/>
    <property type="match status" value="1"/>
</dbReference>
<dbReference type="Pfam" id="PF00653">
    <property type="entry name" value="BIR"/>
    <property type="match status" value="1"/>
</dbReference>
<dbReference type="Gene3D" id="1.10.1170.10">
    <property type="entry name" value="Inhibitor Of Apoptosis Protein (2mihbC-IAP-1), Chain A"/>
    <property type="match status" value="1"/>
</dbReference>
<dbReference type="Proteomes" id="UP000271974">
    <property type="component" value="Unassembled WGS sequence"/>
</dbReference>
<keyword evidence="2" id="KW-1185">Reference proteome</keyword>
<name>A0A3S1CC57_ELYCH</name>
<evidence type="ECO:0000313" key="1">
    <source>
        <dbReference type="EMBL" id="RUS88649.1"/>
    </source>
</evidence>
<dbReference type="PANTHER" id="PTHR10044">
    <property type="entry name" value="INHIBITOR OF APOPTOSIS"/>
    <property type="match status" value="1"/>
</dbReference>
<dbReference type="GO" id="GO:0051726">
    <property type="term" value="P:regulation of cell cycle"/>
    <property type="evidence" value="ECO:0007669"/>
    <property type="project" value="TreeGrafter"/>
</dbReference>
<dbReference type="CDD" id="cd00022">
    <property type="entry name" value="BIR"/>
    <property type="match status" value="1"/>
</dbReference>
<dbReference type="PROSITE" id="PS50143">
    <property type="entry name" value="BIR_REPEAT_2"/>
    <property type="match status" value="1"/>
</dbReference>
<dbReference type="PANTHER" id="PTHR10044:SF139">
    <property type="entry name" value="DEATH-ASSOCIATED INHIBITOR OF APOPTOSIS 2"/>
    <property type="match status" value="1"/>
</dbReference>
<dbReference type="EMBL" id="RQTK01000077">
    <property type="protein sequence ID" value="RUS88649.1"/>
    <property type="molecule type" value="Genomic_DNA"/>
</dbReference>
<dbReference type="STRING" id="188477.A0A3S1CC57"/>
<dbReference type="GO" id="GO:0043027">
    <property type="term" value="F:cysteine-type endopeptidase inhibitor activity involved in apoptotic process"/>
    <property type="evidence" value="ECO:0007669"/>
    <property type="project" value="TreeGrafter"/>
</dbReference>
<dbReference type="AlphaFoldDB" id="A0A3S1CC57"/>
<dbReference type="GO" id="GO:0005737">
    <property type="term" value="C:cytoplasm"/>
    <property type="evidence" value="ECO:0007669"/>
    <property type="project" value="TreeGrafter"/>
</dbReference>
<dbReference type="GO" id="GO:0031398">
    <property type="term" value="P:positive regulation of protein ubiquitination"/>
    <property type="evidence" value="ECO:0007669"/>
    <property type="project" value="TreeGrafter"/>
</dbReference>
<dbReference type="GO" id="GO:0043066">
    <property type="term" value="P:negative regulation of apoptotic process"/>
    <property type="evidence" value="ECO:0007669"/>
    <property type="project" value="TreeGrafter"/>
</dbReference>
<gene>
    <name evidence="1" type="ORF">EGW08_003608</name>
</gene>
<reference evidence="1 2" key="1">
    <citation type="submission" date="2019-01" db="EMBL/GenBank/DDBJ databases">
        <title>A draft genome assembly of the solar-powered sea slug Elysia chlorotica.</title>
        <authorList>
            <person name="Cai H."/>
            <person name="Li Q."/>
            <person name="Fang X."/>
            <person name="Li J."/>
            <person name="Curtis N.E."/>
            <person name="Altenburger A."/>
            <person name="Shibata T."/>
            <person name="Feng M."/>
            <person name="Maeda T."/>
            <person name="Schwartz J.A."/>
            <person name="Shigenobu S."/>
            <person name="Lundholm N."/>
            <person name="Nishiyama T."/>
            <person name="Yang H."/>
            <person name="Hasebe M."/>
            <person name="Li S."/>
            <person name="Pierce S.K."/>
            <person name="Wang J."/>
        </authorList>
    </citation>
    <scope>NUCLEOTIDE SEQUENCE [LARGE SCALE GENOMIC DNA]</scope>
    <source>
        <strain evidence="1">EC2010</strain>
        <tissue evidence="1">Whole organism of an adult</tissue>
    </source>
</reference>
<dbReference type="GO" id="GO:0005634">
    <property type="term" value="C:nucleus"/>
    <property type="evidence" value="ECO:0007669"/>
    <property type="project" value="TreeGrafter"/>
</dbReference>
<dbReference type="OrthoDB" id="4034597at2759"/>
<accession>A0A3S1CC57</accession>
<proteinExistence type="predicted"/>
<evidence type="ECO:0000313" key="2">
    <source>
        <dbReference type="Proteomes" id="UP000271974"/>
    </source>
</evidence>